<evidence type="ECO:0000313" key="2">
    <source>
        <dbReference type="Proteomes" id="UP001168821"/>
    </source>
</evidence>
<sequence>MDVSGFSKEEPEEITAAADSTVANLLPEKSISFLKKNSAGCSAKKSKIITREQIQAYLSETDDNDHLMRKVALIFGISGACRTDELINLSVDNIDNYSPRYQE</sequence>
<proteinExistence type="predicted"/>
<accession>A0AA38IA94</accession>
<dbReference type="AlphaFoldDB" id="A0AA38IA94"/>
<dbReference type="GO" id="GO:0003677">
    <property type="term" value="F:DNA binding"/>
    <property type="evidence" value="ECO:0007669"/>
    <property type="project" value="InterPro"/>
</dbReference>
<gene>
    <name evidence="1" type="ORF">Zmor_018366</name>
</gene>
<keyword evidence="2" id="KW-1185">Reference proteome</keyword>
<dbReference type="EMBL" id="JALNTZ010000005">
    <property type="protein sequence ID" value="KAJ3652397.1"/>
    <property type="molecule type" value="Genomic_DNA"/>
</dbReference>
<reference evidence="1" key="1">
    <citation type="journal article" date="2023" name="G3 (Bethesda)">
        <title>Whole genome assemblies of Zophobas morio and Tenebrio molitor.</title>
        <authorList>
            <person name="Kaur S."/>
            <person name="Stinson S.A."/>
            <person name="diCenzo G.C."/>
        </authorList>
    </citation>
    <scope>NUCLEOTIDE SEQUENCE</scope>
    <source>
        <strain evidence="1">QUZm001</strain>
    </source>
</reference>
<dbReference type="Proteomes" id="UP001168821">
    <property type="component" value="Unassembled WGS sequence"/>
</dbReference>
<dbReference type="InterPro" id="IPR011010">
    <property type="entry name" value="DNA_brk_join_enz"/>
</dbReference>
<organism evidence="1 2">
    <name type="scientific">Zophobas morio</name>
    <dbReference type="NCBI Taxonomy" id="2755281"/>
    <lineage>
        <taxon>Eukaryota</taxon>
        <taxon>Metazoa</taxon>
        <taxon>Ecdysozoa</taxon>
        <taxon>Arthropoda</taxon>
        <taxon>Hexapoda</taxon>
        <taxon>Insecta</taxon>
        <taxon>Pterygota</taxon>
        <taxon>Neoptera</taxon>
        <taxon>Endopterygota</taxon>
        <taxon>Coleoptera</taxon>
        <taxon>Polyphaga</taxon>
        <taxon>Cucujiformia</taxon>
        <taxon>Tenebrionidae</taxon>
        <taxon>Zophobas</taxon>
    </lineage>
</organism>
<comment type="caution">
    <text evidence="1">The sequence shown here is derived from an EMBL/GenBank/DDBJ whole genome shotgun (WGS) entry which is preliminary data.</text>
</comment>
<dbReference type="SUPFAM" id="SSF56349">
    <property type="entry name" value="DNA breaking-rejoining enzymes"/>
    <property type="match status" value="1"/>
</dbReference>
<name>A0AA38IA94_9CUCU</name>
<evidence type="ECO:0000313" key="1">
    <source>
        <dbReference type="EMBL" id="KAJ3652397.1"/>
    </source>
</evidence>
<protein>
    <submittedName>
        <fullName evidence="1">Uncharacterized protein</fullName>
    </submittedName>
</protein>